<feature type="chain" id="PRO_5020034337" evidence="1">
    <location>
        <begin position="21"/>
        <end position="99"/>
    </location>
</feature>
<evidence type="ECO:0000313" key="3">
    <source>
        <dbReference type="Proteomes" id="UP000299102"/>
    </source>
</evidence>
<organism evidence="2 3">
    <name type="scientific">Eumeta variegata</name>
    <name type="common">Bagworm moth</name>
    <name type="synonym">Eumeta japonica</name>
    <dbReference type="NCBI Taxonomy" id="151549"/>
    <lineage>
        <taxon>Eukaryota</taxon>
        <taxon>Metazoa</taxon>
        <taxon>Ecdysozoa</taxon>
        <taxon>Arthropoda</taxon>
        <taxon>Hexapoda</taxon>
        <taxon>Insecta</taxon>
        <taxon>Pterygota</taxon>
        <taxon>Neoptera</taxon>
        <taxon>Endopterygota</taxon>
        <taxon>Lepidoptera</taxon>
        <taxon>Glossata</taxon>
        <taxon>Ditrysia</taxon>
        <taxon>Tineoidea</taxon>
        <taxon>Psychidae</taxon>
        <taxon>Oiketicinae</taxon>
        <taxon>Eumeta</taxon>
    </lineage>
</organism>
<proteinExistence type="predicted"/>
<accession>A0A4C1UXU0</accession>
<dbReference type="Proteomes" id="UP000299102">
    <property type="component" value="Unassembled WGS sequence"/>
</dbReference>
<evidence type="ECO:0000256" key="1">
    <source>
        <dbReference type="SAM" id="SignalP"/>
    </source>
</evidence>
<dbReference type="EMBL" id="BGZK01000244">
    <property type="protein sequence ID" value="GBP31275.1"/>
    <property type="molecule type" value="Genomic_DNA"/>
</dbReference>
<protein>
    <submittedName>
        <fullName evidence="2">Uncharacterized protein</fullName>
    </submittedName>
</protein>
<keyword evidence="3" id="KW-1185">Reference proteome</keyword>
<name>A0A4C1UXU0_EUMVA</name>
<reference evidence="2 3" key="1">
    <citation type="journal article" date="2019" name="Commun. Biol.">
        <title>The bagworm genome reveals a unique fibroin gene that provides high tensile strength.</title>
        <authorList>
            <person name="Kono N."/>
            <person name="Nakamura H."/>
            <person name="Ohtoshi R."/>
            <person name="Tomita M."/>
            <person name="Numata K."/>
            <person name="Arakawa K."/>
        </authorList>
    </citation>
    <scope>NUCLEOTIDE SEQUENCE [LARGE SCALE GENOMIC DNA]</scope>
</reference>
<dbReference type="AlphaFoldDB" id="A0A4C1UXU0"/>
<comment type="caution">
    <text evidence="2">The sequence shown here is derived from an EMBL/GenBank/DDBJ whole genome shotgun (WGS) entry which is preliminary data.</text>
</comment>
<feature type="signal peptide" evidence="1">
    <location>
        <begin position="1"/>
        <end position="20"/>
    </location>
</feature>
<sequence>MLFHLRVLNCLGLLPAKLSAAGEVQDSALSLWIGRIFVGYSSEYITKTKLLSLHAFVELPGAPAGQAERGRRSMFVAYNSEYIRKLKLRLRALDLKPPA</sequence>
<evidence type="ECO:0000313" key="2">
    <source>
        <dbReference type="EMBL" id="GBP31275.1"/>
    </source>
</evidence>
<keyword evidence="1" id="KW-0732">Signal</keyword>
<gene>
    <name evidence="2" type="ORF">EVAR_31398_1</name>
</gene>